<sequence>MSDFIALALTYVRAFIFGDIPITLNNFSNNLTEGNLSCLKQSSLKNQQQ</sequence>
<evidence type="ECO:0000313" key="1">
    <source>
        <dbReference type="EMBL" id="DAD67092.1"/>
    </source>
</evidence>
<reference evidence="1" key="1">
    <citation type="journal article" date="2021" name="Proc. Natl. Acad. Sci. U.S.A.">
        <title>A Catalog of Tens of Thousands of Viruses from Human Metagenomes Reveals Hidden Associations with Chronic Diseases.</title>
        <authorList>
            <person name="Tisza M.J."/>
            <person name="Buck C.B."/>
        </authorList>
    </citation>
    <scope>NUCLEOTIDE SEQUENCE</scope>
    <source>
        <strain evidence="1">CtBev14</strain>
    </source>
</reference>
<protein>
    <submittedName>
        <fullName evidence="1">Uncharacterized protein</fullName>
    </submittedName>
</protein>
<proteinExistence type="predicted"/>
<name>A0A8S5LAQ7_9CAUD</name>
<dbReference type="EMBL" id="BK014667">
    <property type="protein sequence ID" value="DAD67092.1"/>
    <property type="molecule type" value="Genomic_DNA"/>
</dbReference>
<organism evidence="1">
    <name type="scientific">Podoviridae sp. ctBev14</name>
    <dbReference type="NCBI Taxonomy" id="2823556"/>
    <lineage>
        <taxon>Viruses</taxon>
        <taxon>Duplodnaviria</taxon>
        <taxon>Heunggongvirae</taxon>
        <taxon>Uroviricota</taxon>
        <taxon>Caudoviricetes</taxon>
    </lineage>
</organism>
<accession>A0A8S5LAQ7</accession>